<proteinExistence type="predicted"/>
<organism evidence="1 2">
    <name type="scientific">Leptospira interrogans str. 2002000626</name>
    <dbReference type="NCBI Taxonomy" id="996803"/>
    <lineage>
        <taxon>Bacteria</taxon>
        <taxon>Pseudomonadati</taxon>
        <taxon>Spirochaetota</taxon>
        <taxon>Spirochaetia</taxon>
        <taxon>Leptospirales</taxon>
        <taxon>Leptospiraceae</taxon>
        <taxon>Leptospira</taxon>
    </lineage>
</organism>
<name>A0A829CR96_LEPIR</name>
<comment type="caution">
    <text evidence="1">The sequence shown here is derived from an EMBL/GenBank/DDBJ whole genome shotgun (WGS) entry which is preliminary data.</text>
</comment>
<evidence type="ECO:0000313" key="1">
    <source>
        <dbReference type="EMBL" id="EMY02742.1"/>
    </source>
</evidence>
<protein>
    <submittedName>
        <fullName evidence="1">Uncharacterized protein</fullName>
    </submittedName>
</protein>
<evidence type="ECO:0000313" key="2">
    <source>
        <dbReference type="Proteomes" id="UP000012329"/>
    </source>
</evidence>
<sequence length="55" mass="6700">MVFSFKSGNEYFTLSFYLFYIHLGLGEPYVREIRNFFLESQFIKMINPDFLVFKD</sequence>
<dbReference type="AlphaFoldDB" id="A0A829CR96"/>
<reference evidence="1 2" key="1">
    <citation type="submission" date="2013-02" db="EMBL/GenBank/DDBJ databases">
        <authorList>
            <person name="Harkins D.M."/>
            <person name="Durkin A.S."/>
            <person name="Brinkac L.M."/>
            <person name="Haft D.H."/>
            <person name="Selengut J.D."/>
            <person name="Sanka R."/>
            <person name="DePew J."/>
            <person name="Purushe J."/>
            <person name="Whelen A.C."/>
            <person name="Vinetz J.M."/>
            <person name="Sutton G.G."/>
            <person name="Nierman W.C."/>
            <person name="Fouts D.E."/>
        </authorList>
    </citation>
    <scope>NUCLEOTIDE SEQUENCE [LARGE SCALE GENOMIC DNA]</scope>
    <source>
        <strain evidence="1 2">2002000626</strain>
    </source>
</reference>
<dbReference type="Proteomes" id="UP000012329">
    <property type="component" value="Unassembled WGS sequence"/>
</dbReference>
<gene>
    <name evidence="1" type="ORF">LEP1GSC029_1594</name>
</gene>
<dbReference type="EMBL" id="AFJL02000220">
    <property type="protein sequence ID" value="EMY02742.1"/>
    <property type="molecule type" value="Genomic_DNA"/>
</dbReference>
<accession>A0A829CR96</accession>